<dbReference type="Proteomes" id="UP000501690">
    <property type="component" value="Linkage Group LG8"/>
</dbReference>
<feature type="chain" id="PRO_5020037477" description="Secreted protein" evidence="1">
    <location>
        <begin position="28"/>
        <end position="134"/>
    </location>
</feature>
<evidence type="ECO:0008006" key="4">
    <source>
        <dbReference type="Google" id="ProtNLM"/>
    </source>
</evidence>
<evidence type="ECO:0000313" key="2">
    <source>
        <dbReference type="EMBL" id="QCE04176.1"/>
    </source>
</evidence>
<proteinExistence type="predicted"/>
<dbReference type="AlphaFoldDB" id="A0A4D6MRT6"/>
<protein>
    <recommendedName>
        <fullName evidence="4">Secreted protein</fullName>
    </recommendedName>
</protein>
<accession>A0A4D6MRT6</accession>
<name>A0A4D6MRT6_VIGUN</name>
<sequence>MVAAAKLAVVAGAWLLVPAKCCRFVAGAEKMEARWWFVCAAEMVQIPAKSAAAVAAEKVRAIWAGGCAAEVWQFPWLLREEEWWSVRVVAADAEARRWRCGGSAVVAAGVVQWCAARLAAVWRVVGKLGLGFHV</sequence>
<keyword evidence="3" id="KW-1185">Reference proteome</keyword>
<feature type="signal peptide" evidence="1">
    <location>
        <begin position="1"/>
        <end position="27"/>
    </location>
</feature>
<keyword evidence="1" id="KW-0732">Signal</keyword>
<reference evidence="2 3" key="1">
    <citation type="submission" date="2019-04" db="EMBL/GenBank/DDBJ databases">
        <title>An improved genome assembly and genetic linkage map for asparagus bean, Vigna unguiculata ssp. sesquipedialis.</title>
        <authorList>
            <person name="Xia Q."/>
            <person name="Zhang R."/>
            <person name="Dong Y."/>
        </authorList>
    </citation>
    <scope>NUCLEOTIDE SEQUENCE [LARGE SCALE GENOMIC DNA]</scope>
    <source>
        <tissue evidence="2">Leaf</tissue>
    </source>
</reference>
<evidence type="ECO:0000313" key="3">
    <source>
        <dbReference type="Proteomes" id="UP000501690"/>
    </source>
</evidence>
<organism evidence="2 3">
    <name type="scientific">Vigna unguiculata</name>
    <name type="common">Cowpea</name>
    <dbReference type="NCBI Taxonomy" id="3917"/>
    <lineage>
        <taxon>Eukaryota</taxon>
        <taxon>Viridiplantae</taxon>
        <taxon>Streptophyta</taxon>
        <taxon>Embryophyta</taxon>
        <taxon>Tracheophyta</taxon>
        <taxon>Spermatophyta</taxon>
        <taxon>Magnoliopsida</taxon>
        <taxon>eudicotyledons</taxon>
        <taxon>Gunneridae</taxon>
        <taxon>Pentapetalae</taxon>
        <taxon>rosids</taxon>
        <taxon>fabids</taxon>
        <taxon>Fabales</taxon>
        <taxon>Fabaceae</taxon>
        <taxon>Papilionoideae</taxon>
        <taxon>50 kb inversion clade</taxon>
        <taxon>NPAAA clade</taxon>
        <taxon>indigoferoid/millettioid clade</taxon>
        <taxon>Phaseoleae</taxon>
        <taxon>Vigna</taxon>
    </lineage>
</organism>
<evidence type="ECO:0000256" key="1">
    <source>
        <dbReference type="SAM" id="SignalP"/>
    </source>
</evidence>
<dbReference type="EMBL" id="CP039352">
    <property type="protein sequence ID" value="QCE04176.1"/>
    <property type="molecule type" value="Genomic_DNA"/>
</dbReference>
<gene>
    <name evidence="2" type="ORF">DEO72_LG8g2209</name>
</gene>